<accession>A0A4V2LYQ9</accession>
<protein>
    <submittedName>
        <fullName evidence="1">Pentapeptide repeat-containing protein</fullName>
    </submittedName>
</protein>
<dbReference type="OrthoDB" id="4775025at2"/>
<dbReference type="Pfam" id="PF00805">
    <property type="entry name" value="Pentapeptide"/>
    <property type="match status" value="1"/>
</dbReference>
<dbReference type="PANTHER" id="PTHR14136:SF17">
    <property type="entry name" value="BTB_POZ DOMAIN-CONTAINING PROTEIN KCTD9"/>
    <property type="match status" value="1"/>
</dbReference>
<evidence type="ECO:0000313" key="2">
    <source>
        <dbReference type="Proteomes" id="UP000292346"/>
    </source>
</evidence>
<keyword evidence="2" id="KW-1185">Reference proteome</keyword>
<dbReference type="Gene3D" id="2.160.20.80">
    <property type="entry name" value="E3 ubiquitin-protein ligase SopA"/>
    <property type="match status" value="1"/>
</dbReference>
<dbReference type="InterPro" id="IPR001646">
    <property type="entry name" value="5peptide_repeat"/>
</dbReference>
<sequence length="242" mass="26785">MDHLKNARLHGEDHRGSQAVGLRWTGSRIDGCDFGRAALRDLRIWDTKVADSSFAGADLRDAVLGSWHRKRRNEWRQVSFAGADLRGAVLIGALFDGCDFSQARLDGVQFEQCDLRDCTFAGALRDIVFDCRPRPDCPAPAPLVNLDFRATTFNGVEFWDCHPDNVVLPDDPGIFFIPNYRPAARRALAALESDPSPEAHLLRAELTNALKGPGTETGATLHNHHDYESPVLATLAHHHLTT</sequence>
<dbReference type="EMBL" id="SJJZ01000003">
    <property type="protein sequence ID" value="TCC05236.1"/>
    <property type="molecule type" value="Genomic_DNA"/>
</dbReference>
<dbReference type="AlphaFoldDB" id="A0A4V2LYQ9"/>
<dbReference type="Proteomes" id="UP000292346">
    <property type="component" value="Unassembled WGS sequence"/>
</dbReference>
<dbReference type="InterPro" id="IPR051082">
    <property type="entry name" value="Pentapeptide-BTB/POZ_domain"/>
</dbReference>
<dbReference type="PANTHER" id="PTHR14136">
    <property type="entry name" value="BTB_POZ DOMAIN-CONTAINING PROTEIN KCTD9"/>
    <property type="match status" value="1"/>
</dbReference>
<dbReference type="RefSeq" id="WP_131341453.1">
    <property type="nucleotide sequence ID" value="NZ_SJJZ01000003.1"/>
</dbReference>
<reference evidence="1 2" key="1">
    <citation type="submission" date="2019-02" db="EMBL/GenBank/DDBJ databases">
        <title>Kribbella capetownensis sp. nov. and Kribbella speibonae sp. nov., isolated from soil.</title>
        <authorList>
            <person name="Curtis S.M."/>
            <person name="Norton I."/>
            <person name="Everest G.J."/>
            <person name="Meyers P.R."/>
        </authorList>
    </citation>
    <scope>NUCLEOTIDE SEQUENCE [LARGE SCALE GENOMIC DNA]</scope>
    <source>
        <strain evidence="1 2">KCTC 29219</strain>
    </source>
</reference>
<organism evidence="1 2">
    <name type="scientific">Kribbella soli</name>
    <dbReference type="NCBI Taxonomy" id="1124743"/>
    <lineage>
        <taxon>Bacteria</taxon>
        <taxon>Bacillati</taxon>
        <taxon>Actinomycetota</taxon>
        <taxon>Actinomycetes</taxon>
        <taxon>Propionibacteriales</taxon>
        <taxon>Kribbellaceae</taxon>
        <taxon>Kribbella</taxon>
    </lineage>
</organism>
<name>A0A4V2LYQ9_9ACTN</name>
<comment type="caution">
    <text evidence="1">The sequence shown here is derived from an EMBL/GenBank/DDBJ whole genome shotgun (WGS) entry which is preliminary data.</text>
</comment>
<evidence type="ECO:0000313" key="1">
    <source>
        <dbReference type="EMBL" id="TCC05236.1"/>
    </source>
</evidence>
<gene>
    <name evidence="1" type="ORF">E0H45_24665</name>
</gene>
<proteinExistence type="predicted"/>
<dbReference type="SUPFAM" id="SSF141571">
    <property type="entry name" value="Pentapeptide repeat-like"/>
    <property type="match status" value="1"/>
</dbReference>